<accession>A0AAF0P5V6</accession>
<dbReference type="Proteomes" id="UP000510844">
    <property type="component" value="Chromosome"/>
</dbReference>
<evidence type="ECO:0000313" key="3">
    <source>
        <dbReference type="Proteomes" id="UP000510844"/>
    </source>
</evidence>
<gene>
    <name evidence="2" type="ORF">H1D33_05705</name>
</gene>
<feature type="region of interest" description="Disordered" evidence="1">
    <location>
        <begin position="205"/>
        <end position="242"/>
    </location>
</feature>
<reference evidence="2 3" key="2">
    <citation type="journal article" date="2021" name="Mar. Drugs">
        <title>A New Micromonospora Strain with Antibiotic Activity Isolated from the Microbiome of a Mid-Atlantic Deep-Sea Sponge.</title>
        <authorList>
            <person name="Back C.R."/>
            <person name="Stennett H.L."/>
            <person name="Williams S.E."/>
            <person name="Wang L."/>
            <person name="Ojeda Gomez J."/>
            <person name="Abdulle O.M."/>
            <person name="Duffy T."/>
            <person name="Neal C."/>
            <person name="Mantell J."/>
            <person name="Jepson M.A."/>
            <person name="Hendry K.R."/>
            <person name="Powell D."/>
            <person name="Stach J.E.M."/>
            <person name="Essex-Lopresti A.E."/>
            <person name="Willis C.L."/>
            <person name="Curnow P."/>
            <person name="Race P.R."/>
        </authorList>
    </citation>
    <scope>NUCLEOTIDE SEQUENCE [LARGE SCALE GENOMIC DNA]</scope>
    <source>
        <strain evidence="2 3">28ISP2-46</strain>
    </source>
</reference>
<proteinExistence type="predicted"/>
<protein>
    <submittedName>
        <fullName evidence="2">Histone deacetylase</fullName>
    </submittedName>
</protein>
<name>A0AAF0P5V6_9ACTN</name>
<dbReference type="AlphaFoldDB" id="A0AAF0P5V6"/>
<keyword evidence="3" id="KW-1185">Reference proteome</keyword>
<dbReference type="RefSeq" id="WP_246411871.1">
    <property type="nucleotide sequence ID" value="NZ_CP059322.2"/>
</dbReference>
<evidence type="ECO:0000256" key="1">
    <source>
        <dbReference type="SAM" id="MobiDB-lite"/>
    </source>
</evidence>
<reference evidence="3" key="1">
    <citation type="submission" date="2020-07" db="EMBL/GenBank/DDBJ databases">
        <title>A new Micromonospora strain with potent antibiotic activity isolated from the microbiome of a mid-Atlantic deep-sea sponge.</title>
        <authorList>
            <person name="Back C.R."/>
            <person name="Stennett H.L."/>
            <person name="Williams S.E."/>
            <person name="Wang L."/>
            <person name="Ojeda Gomez J."/>
            <person name="Abdulle O.M."/>
            <person name="Duffy T."/>
            <person name="Hendry K.R."/>
            <person name="Powell D."/>
            <person name="Stach J.E."/>
            <person name="Essex-Lopresti A.E."/>
            <person name="Willis C.L."/>
            <person name="Curnow P."/>
            <person name="Race P.R."/>
        </authorList>
    </citation>
    <scope>NUCLEOTIDE SEQUENCE [LARGE SCALE GENOMIC DNA]</scope>
    <source>
        <strain evidence="3">28ISP2-46</strain>
    </source>
</reference>
<sequence length="256" mass="27462">MPLLWYVAYGSNLHAARLDWYLRGGRPPGGLRTYPGCRDCRPPRRTVPALIPGGVYFAGESRAWTGGMAFYDPELPGRAAVRAYLVTVEQFADIAAQEMYRPPGADLAGIRAAVDTGRATLGPGRYETLLRVGERDGLPMLTFTAPHRAVRVPWTRPAAVYLGMLARGLREAHGWDVARTVDYLAGRPGVAGRWTRRALRTLVGAAAPPPPSGAPVEFGQSAPAAGPVDMNGRSVDSGCPPGVFPDKKVARARFSA</sequence>
<organism evidence="2 3">
    <name type="scientific">Micromonospora robiginosa</name>
    <dbReference type="NCBI Taxonomy" id="2749844"/>
    <lineage>
        <taxon>Bacteria</taxon>
        <taxon>Bacillati</taxon>
        <taxon>Actinomycetota</taxon>
        <taxon>Actinomycetes</taxon>
        <taxon>Micromonosporales</taxon>
        <taxon>Micromonosporaceae</taxon>
        <taxon>Micromonospora</taxon>
    </lineage>
</organism>
<dbReference type="EMBL" id="CP059322">
    <property type="protein sequence ID" value="WMF04618.1"/>
    <property type="molecule type" value="Genomic_DNA"/>
</dbReference>
<evidence type="ECO:0000313" key="2">
    <source>
        <dbReference type="EMBL" id="WMF04618.1"/>
    </source>
</evidence>
<dbReference type="Gene3D" id="3.10.490.10">
    <property type="entry name" value="Gamma-glutamyl cyclotransferase-like"/>
    <property type="match status" value="1"/>
</dbReference>
<dbReference type="KEGG" id="mfeu:H1D33_05705"/>